<dbReference type="AlphaFoldDB" id="A0A942EDR6"/>
<keyword evidence="1" id="KW-1133">Transmembrane helix</keyword>
<evidence type="ECO:0000313" key="2">
    <source>
        <dbReference type="EMBL" id="MBS3850392.1"/>
    </source>
</evidence>
<accession>A0A942EDR6</accession>
<feature type="transmembrane region" description="Helical" evidence="1">
    <location>
        <begin position="47"/>
        <end position="65"/>
    </location>
</feature>
<protein>
    <submittedName>
        <fullName evidence="2">DUF2214 family protein</fullName>
    </submittedName>
</protein>
<keyword evidence="3" id="KW-1185">Reference proteome</keyword>
<dbReference type="EMBL" id="JAGXTP010000003">
    <property type="protein sequence ID" value="MBS3850392.1"/>
    <property type="molecule type" value="Genomic_DNA"/>
</dbReference>
<evidence type="ECO:0000313" key="3">
    <source>
        <dbReference type="Proteomes" id="UP000678281"/>
    </source>
</evidence>
<evidence type="ECO:0000256" key="1">
    <source>
        <dbReference type="SAM" id="Phobius"/>
    </source>
</evidence>
<reference evidence="2" key="1">
    <citation type="submission" date="2021-04" db="EMBL/GenBank/DDBJ databases">
        <title>Devosia litorisediminis sp. nov., isolated from a sand dune.</title>
        <authorList>
            <person name="Park S."/>
            <person name="Yoon J.-H."/>
        </authorList>
    </citation>
    <scope>NUCLEOTIDE SEQUENCE</scope>
    <source>
        <strain evidence="2">BSSL-BM10</strain>
    </source>
</reference>
<organism evidence="2 3">
    <name type="scientific">Devosia litorisediminis</name>
    <dbReference type="NCBI Taxonomy" id="2829817"/>
    <lineage>
        <taxon>Bacteria</taxon>
        <taxon>Pseudomonadati</taxon>
        <taxon>Pseudomonadota</taxon>
        <taxon>Alphaproteobacteria</taxon>
        <taxon>Hyphomicrobiales</taxon>
        <taxon>Devosiaceae</taxon>
        <taxon>Devosia</taxon>
    </lineage>
</organism>
<dbReference type="Proteomes" id="UP000678281">
    <property type="component" value="Unassembled WGS sequence"/>
</dbReference>
<feature type="transmembrane region" description="Helical" evidence="1">
    <location>
        <begin position="126"/>
        <end position="145"/>
    </location>
</feature>
<dbReference type="RefSeq" id="WP_212660011.1">
    <property type="nucleotide sequence ID" value="NZ_JAGXTP010000003.1"/>
</dbReference>
<feature type="transmembrane region" description="Helical" evidence="1">
    <location>
        <begin position="6"/>
        <end position="27"/>
    </location>
</feature>
<sequence length="150" mass="16205">MDIDLVLAVAHHLAVFVVVGIVAAEFALLRPGLEGMRLRQLARIDRAYGGAAMLLIAVGVGRVLFGQSGAGYYLANHIFWGKMGLFVIVGLLSIQPTVSLVRWSRALRDDPGFVVPDAQIARSRRFIHLQIIGLALIPLFAAAMARGYGI</sequence>
<keyword evidence="1" id="KW-0812">Transmembrane</keyword>
<proteinExistence type="predicted"/>
<name>A0A942EDR6_9HYPH</name>
<dbReference type="InterPro" id="IPR018706">
    <property type="entry name" value="DUF2214_membrane"/>
</dbReference>
<feature type="transmembrane region" description="Helical" evidence="1">
    <location>
        <begin position="77"/>
        <end position="98"/>
    </location>
</feature>
<gene>
    <name evidence="2" type="ORF">KD146_16955</name>
</gene>
<keyword evidence="1" id="KW-0472">Membrane</keyword>
<dbReference type="Pfam" id="PF09980">
    <property type="entry name" value="DUF2214"/>
    <property type="match status" value="1"/>
</dbReference>
<comment type="caution">
    <text evidence="2">The sequence shown here is derived from an EMBL/GenBank/DDBJ whole genome shotgun (WGS) entry which is preliminary data.</text>
</comment>